<keyword evidence="2" id="KW-0812">Transmembrane</keyword>
<evidence type="ECO:0000313" key="4">
    <source>
        <dbReference type="EnsemblFungi" id="CEF75172"/>
    </source>
</evidence>
<sequence length="93" mass="10519">MVAPRVTTTLTPPGIGHDRDLATPANTYNSGTNTFGMRLSTSLFYLAAGVSAYLLARSVDLQKIDKRPHRLYRVHHTHLKYRQFDNNNSDSTW</sequence>
<feature type="compositionally biased region" description="Polar residues" evidence="1">
    <location>
        <begin position="1"/>
        <end position="11"/>
    </location>
</feature>
<reference evidence="4 5" key="2">
    <citation type="journal article" date="2010" name="Nature">
        <title>Comparative genomics reveals mobile pathogenicity chromosomes in Fusarium.</title>
        <authorList>
            <person name="Ma L.J."/>
            <person name="van der Does H.C."/>
            <person name="Borkovich K.A."/>
            <person name="Coleman J.J."/>
            <person name="Daboussi M.J."/>
            <person name="Di Pietro A."/>
            <person name="Dufresne M."/>
            <person name="Freitag M."/>
            <person name="Grabherr M."/>
            <person name="Henrissat B."/>
            <person name="Houterman P.M."/>
            <person name="Kang S."/>
            <person name="Shim W.B."/>
            <person name="Woloshuk C."/>
            <person name="Xie X."/>
            <person name="Xu J.R."/>
            <person name="Antoniw J."/>
            <person name="Baker S.E."/>
            <person name="Bluhm B.H."/>
            <person name="Breakspear A."/>
            <person name="Brown D.W."/>
            <person name="Butchko R.A."/>
            <person name="Chapman S."/>
            <person name="Coulson R."/>
            <person name="Coutinho P.M."/>
            <person name="Danchin E.G."/>
            <person name="Diener A."/>
            <person name="Gale L.R."/>
            <person name="Gardiner D.M."/>
            <person name="Goff S."/>
            <person name="Hammond-Kosack K.E."/>
            <person name="Hilburn K."/>
            <person name="Hua-Van A."/>
            <person name="Jonkers W."/>
            <person name="Kazan K."/>
            <person name="Kodira C.D."/>
            <person name="Koehrsen M."/>
            <person name="Kumar L."/>
            <person name="Lee Y.H."/>
            <person name="Li L."/>
            <person name="Manners J.M."/>
            <person name="Miranda-Saavedra D."/>
            <person name="Mukherjee M."/>
            <person name="Park G."/>
            <person name="Park J."/>
            <person name="Park S.Y."/>
            <person name="Proctor R.H."/>
            <person name="Regev A."/>
            <person name="Ruiz-Roldan M.C."/>
            <person name="Sain D."/>
            <person name="Sakthikumar S."/>
            <person name="Sykes S."/>
            <person name="Schwartz D.C."/>
            <person name="Turgeon B.G."/>
            <person name="Wapinski I."/>
            <person name="Yoder O."/>
            <person name="Young S."/>
            <person name="Zeng Q."/>
            <person name="Zhou S."/>
            <person name="Galagan J."/>
            <person name="Cuomo C.A."/>
            <person name="Kistler H.C."/>
            <person name="Rep M."/>
        </authorList>
    </citation>
    <scope>GENOME REANNOTATION</scope>
    <source>
        <strain evidence="5">ATCC MYA-4620 / CBS 123657 / FGSC 9075 / NRRL 31084 / PH-1</strain>
        <strain evidence="4">PH-1 / ATCC MYA-4620 / FGSC 9075 / NRRL 31084</strain>
    </source>
</reference>
<reference evidence="4" key="5">
    <citation type="submission" date="2017-01" db="UniProtKB">
        <authorList>
            <consortium name="EnsemblFungi"/>
        </authorList>
    </citation>
    <scope>IDENTIFICATION</scope>
    <source>
        <strain evidence="4">PH-1 / ATCC MYA-4620 / FGSC 9075 / NRRL 31084</strain>
    </source>
</reference>
<protein>
    <submittedName>
        <fullName evidence="3">Chromosome 1, complete genome</fullName>
    </submittedName>
</protein>
<dbReference type="EnsemblFungi" id="CEF75172">
    <property type="protein sequence ID" value="CEF75172"/>
    <property type="gene ID" value="FGRRES_15562"/>
</dbReference>
<evidence type="ECO:0000313" key="3">
    <source>
        <dbReference type="EMBL" id="CEF75172.1"/>
    </source>
</evidence>
<feature type="transmembrane region" description="Helical" evidence="2">
    <location>
        <begin position="35"/>
        <end position="56"/>
    </location>
</feature>
<keyword evidence="2" id="KW-0472">Membrane</keyword>
<keyword evidence="5" id="KW-1185">Reference proteome</keyword>
<proteinExistence type="predicted"/>
<dbReference type="EMBL" id="HG970332">
    <property type="protein sequence ID" value="CEF75172.1"/>
    <property type="molecule type" value="Genomic_DNA"/>
</dbReference>
<gene>
    <name evidence="3" type="ORF">FGRAMPH1_01T06735</name>
</gene>
<dbReference type="VEuPathDB" id="FungiDB:FGRAMPH1_01G06735"/>
<feature type="region of interest" description="Disordered" evidence="1">
    <location>
        <begin position="1"/>
        <end position="23"/>
    </location>
</feature>
<evidence type="ECO:0000256" key="2">
    <source>
        <dbReference type="SAM" id="Phobius"/>
    </source>
</evidence>
<organism evidence="4">
    <name type="scientific">Gibberella zeae (strain ATCC MYA-4620 / CBS 123657 / FGSC 9075 / NRRL 31084 / PH-1)</name>
    <name type="common">Wheat head blight fungus</name>
    <name type="synonym">Fusarium graminearum</name>
    <dbReference type="NCBI Taxonomy" id="229533"/>
    <lineage>
        <taxon>Eukaryota</taxon>
        <taxon>Fungi</taxon>
        <taxon>Dikarya</taxon>
        <taxon>Ascomycota</taxon>
        <taxon>Pezizomycotina</taxon>
        <taxon>Sordariomycetes</taxon>
        <taxon>Hypocreomycetidae</taxon>
        <taxon>Hypocreales</taxon>
        <taxon>Nectriaceae</taxon>
        <taxon>Fusarium</taxon>
    </lineage>
</organism>
<evidence type="ECO:0000256" key="1">
    <source>
        <dbReference type="SAM" id="MobiDB-lite"/>
    </source>
</evidence>
<reference key="3">
    <citation type="submission" date="2014-02" db="EMBL/GenBank/DDBJ databases">
        <title>A revised Fusarium graminearum genomic reference sequence using whole shotgun re-sequencing.</title>
        <authorList>
            <person name="King R."/>
            <person name="Urban M."/>
            <person name="Hassani-Pak K."/>
            <person name="Hammond-Kosack K."/>
        </authorList>
    </citation>
    <scope>NUCLEOTIDE SEQUENCE</scope>
    <source>
        <strain>PH-1</strain>
    </source>
</reference>
<keyword evidence="2" id="KW-1133">Transmembrane helix</keyword>
<dbReference type="AlphaFoldDB" id="A0A0E0RV97"/>
<reference evidence="4 5" key="1">
    <citation type="journal article" date="2007" name="Science">
        <title>The Fusarium graminearum genome reveals a link between localized polymorphism and pathogen specialization.</title>
        <authorList>
            <person name="Cuomo C.A."/>
            <person name="Gueldener U."/>
            <person name="Xu J.-R."/>
            <person name="Trail F."/>
            <person name="Turgeon B.G."/>
            <person name="Di Pietro A."/>
            <person name="Walton J.D."/>
            <person name="Ma L.-J."/>
            <person name="Baker S.E."/>
            <person name="Rep M."/>
            <person name="Adam G."/>
            <person name="Antoniw J."/>
            <person name="Baldwin T."/>
            <person name="Calvo S.E."/>
            <person name="Chang Y.-L."/>
            <person name="DeCaprio D."/>
            <person name="Gale L.R."/>
            <person name="Gnerre S."/>
            <person name="Goswami R.S."/>
            <person name="Hammond-Kosack K."/>
            <person name="Harris L.J."/>
            <person name="Hilburn K."/>
            <person name="Kennell J.C."/>
            <person name="Kroken S."/>
            <person name="Magnuson J.K."/>
            <person name="Mannhaupt G."/>
            <person name="Mauceli E.W."/>
            <person name="Mewes H.-W."/>
            <person name="Mitterbauer R."/>
            <person name="Muehlbauer G."/>
            <person name="Muensterkoetter M."/>
            <person name="Nelson D."/>
            <person name="O'Donnell K."/>
            <person name="Ouellet T."/>
            <person name="Qi W."/>
            <person name="Quesneville H."/>
            <person name="Roncero M.I.G."/>
            <person name="Seong K.-Y."/>
            <person name="Tetko I.V."/>
            <person name="Urban M."/>
            <person name="Waalwijk C."/>
            <person name="Ward T.J."/>
            <person name="Yao J."/>
            <person name="Birren B.W."/>
            <person name="Kistler H.C."/>
        </authorList>
    </citation>
    <scope>NUCLEOTIDE SEQUENCE [LARGE SCALE GENOMIC DNA]</scope>
    <source>
        <strain evidence="5">ATCC MYA-4620 / CBS 123657 / FGSC 9075 / NRRL 31084 / PH-1</strain>
        <strain evidence="4">PH-1 / ATCC MYA-4620 / FGSC 9075 / NRRL 31084</strain>
    </source>
</reference>
<accession>A0A0E0RV97</accession>
<name>A0A0E0RV97_GIBZE</name>
<dbReference type="Proteomes" id="UP000070720">
    <property type="component" value="Chromosome 1"/>
</dbReference>
<evidence type="ECO:0000313" key="5">
    <source>
        <dbReference type="Proteomes" id="UP000070720"/>
    </source>
</evidence>
<dbReference type="InParanoid" id="A0A0E0RV97"/>
<reference evidence="3 5" key="4">
    <citation type="journal article" date="2015" name="BMC Genomics">
        <title>The completed genome sequence of the pathogenic ascomycete fungus Fusarium graminearum.</title>
        <authorList>
            <person name="King R."/>
            <person name="Urban M."/>
            <person name="Hammond-Kosack M.C."/>
            <person name="Hassani-Pak K."/>
            <person name="Hammond-Kosack K.E."/>
        </authorList>
    </citation>
    <scope>NUCLEOTIDE SEQUENCE [LARGE SCALE GENOMIC DNA]</scope>
    <source>
        <strain evidence="5">ATCC MYA-4620 / CBS 123657 / FGSC 9075 / NRRL 31084 / PH-1</strain>
        <strain evidence="3">PH-1</strain>
    </source>
</reference>